<reference evidence="3" key="1">
    <citation type="submission" date="2010-07" db="EMBL/GenBank/DDBJ databases">
        <title>The genome sequence of Gaeumannomyces graminis var. tritici strain R3-111a-1.</title>
        <authorList>
            <consortium name="The Broad Institute Genome Sequencing Platform"/>
            <person name="Ma L.-J."/>
            <person name="Dead R."/>
            <person name="Young S."/>
            <person name="Zeng Q."/>
            <person name="Koehrsen M."/>
            <person name="Alvarado L."/>
            <person name="Berlin A."/>
            <person name="Chapman S.B."/>
            <person name="Chen Z."/>
            <person name="Freedman E."/>
            <person name="Gellesch M."/>
            <person name="Goldberg J."/>
            <person name="Griggs A."/>
            <person name="Gujja S."/>
            <person name="Heilman E.R."/>
            <person name="Heiman D."/>
            <person name="Hepburn T."/>
            <person name="Howarth C."/>
            <person name="Jen D."/>
            <person name="Larson L."/>
            <person name="Mehta T."/>
            <person name="Neiman D."/>
            <person name="Pearson M."/>
            <person name="Roberts A."/>
            <person name="Saif S."/>
            <person name="Shea T."/>
            <person name="Shenoy N."/>
            <person name="Sisk P."/>
            <person name="Stolte C."/>
            <person name="Sykes S."/>
            <person name="Walk T."/>
            <person name="White J."/>
            <person name="Yandava C."/>
            <person name="Haas B."/>
            <person name="Nusbaum C."/>
            <person name="Birren B."/>
        </authorList>
    </citation>
    <scope>NUCLEOTIDE SEQUENCE [LARGE SCALE GENOMIC DNA]</scope>
    <source>
        <strain evidence="3">R3-111a-1</strain>
    </source>
</reference>
<gene>
    <name evidence="2" type="primary">20341443</name>
    <name evidence="1" type="ORF">GGTG_00985</name>
</gene>
<proteinExistence type="predicted"/>
<accession>J3NIA2</accession>
<dbReference type="RefSeq" id="XP_009217004.1">
    <property type="nucleotide sequence ID" value="XM_009218740.1"/>
</dbReference>
<reference evidence="1" key="2">
    <citation type="submission" date="2010-07" db="EMBL/GenBank/DDBJ databases">
        <authorList>
            <consortium name="The Broad Institute Genome Sequencing Platform"/>
            <consortium name="Broad Institute Genome Sequencing Center for Infectious Disease"/>
            <person name="Ma L.-J."/>
            <person name="Dead R."/>
            <person name="Young S."/>
            <person name="Zeng Q."/>
            <person name="Koehrsen M."/>
            <person name="Alvarado L."/>
            <person name="Berlin A."/>
            <person name="Chapman S.B."/>
            <person name="Chen Z."/>
            <person name="Freedman E."/>
            <person name="Gellesch M."/>
            <person name="Goldberg J."/>
            <person name="Griggs A."/>
            <person name="Gujja S."/>
            <person name="Heilman E.R."/>
            <person name="Heiman D."/>
            <person name="Hepburn T."/>
            <person name="Howarth C."/>
            <person name="Jen D."/>
            <person name="Larson L."/>
            <person name="Mehta T."/>
            <person name="Neiman D."/>
            <person name="Pearson M."/>
            <person name="Roberts A."/>
            <person name="Saif S."/>
            <person name="Shea T."/>
            <person name="Shenoy N."/>
            <person name="Sisk P."/>
            <person name="Stolte C."/>
            <person name="Sykes S."/>
            <person name="Walk T."/>
            <person name="White J."/>
            <person name="Yandava C."/>
            <person name="Haas B."/>
            <person name="Nusbaum C."/>
            <person name="Birren B."/>
        </authorList>
    </citation>
    <scope>NUCLEOTIDE SEQUENCE</scope>
    <source>
        <strain evidence="1">R3-111a-1</strain>
    </source>
</reference>
<dbReference type="VEuPathDB" id="FungiDB:GGTG_00985"/>
<evidence type="ECO:0000313" key="2">
    <source>
        <dbReference type="EnsemblFungi" id="EJT80995"/>
    </source>
</evidence>
<dbReference type="EMBL" id="GL385395">
    <property type="protein sequence ID" value="EJT80995.1"/>
    <property type="molecule type" value="Genomic_DNA"/>
</dbReference>
<dbReference type="EnsemblFungi" id="EJT80995">
    <property type="protein sequence ID" value="EJT80995"/>
    <property type="gene ID" value="GGTG_00985"/>
</dbReference>
<evidence type="ECO:0000313" key="3">
    <source>
        <dbReference type="Proteomes" id="UP000006039"/>
    </source>
</evidence>
<evidence type="ECO:0000313" key="1">
    <source>
        <dbReference type="EMBL" id="EJT80995.1"/>
    </source>
</evidence>
<sequence>MSQRENAISYNKFNIKFNLFAPGLLPDVCPRASGAAASGANNPPFVLSGNTKLIFKIVKKQTEIIINALKTQTRNLCNRMLN</sequence>
<organism evidence="1">
    <name type="scientific">Gaeumannomyces tritici (strain R3-111a-1)</name>
    <name type="common">Wheat and barley take-all root rot fungus</name>
    <name type="synonym">Gaeumannomyces graminis var. tritici</name>
    <dbReference type="NCBI Taxonomy" id="644352"/>
    <lineage>
        <taxon>Eukaryota</taxon>
        <taxon>Fungi</taxon>
        <taxon>Dikarya</taxon>
        <taxon>Ascomycota</taxon>
        <taxon>Pezizomycotina</taxon>
        <taxon>Sordariomycetes</taxon>
        <taxon>Sordariomycetidae</taxon>
        <taxon>Magnaporthales</taxon>
        <taxon>Magnaporthaceae</taxon>
        <taxon>Gaeumannomyces</taxon>
    </lineage>
</organism>
<dbReference type="AlphaFoldDB" id="J3NIA2"/>
<dbReference type="GeneID" id="20341443"/>
<reference evidence="1" key="3">
    <citation type="submission" date="2010-09" db="EMBL/GenBank/DDBJ databases">
        <title>Annotation of Gaeumannomyces graminis var. tritici R3-111a-1.</title>
        <authorList>
            <consortium name="The Broad Institute Genome Sequencing Platform"/>
            <person name="Ma L.-J."/>
            <person name="Dead R."/>
            <person name="Young S.K."/>
            <person name="Zeng Q."/>
            <person name="Gargeya S."/>
            <person name="Fitzgerald M."/>
            <person name="Haas B."/>
            <person name="Abouelleil A."/>
            <person name="Alvarado L."/>
            <person name="Arachchi H.M."/>
            <person name="Berlin A."/>
            <person name="Brown A."/>
            <person name="Chapman S.B."/>
            <person name="Chen Z."/>
            <person name="Dunbar C."/>
            <person name="Freedman E."/>
            <person name="Gearin G."/>
            <person name="Gellesch M."/>
            <person name="Goldberg J."/>
            <person name="Griggs A."/>
            <person name="Gujja S."/>
            <person name="Heiman D."/>
            <person name="Howarth C."/>
            <person name="Larson L."/>
            <person name="Lui A."/>
            <person name="MacDonald P.J.P."/>
            <person name="Mehta T."/>
            <person name="Montmayeur A."/>
            <person name="Murphy C."/>
            <person name="Neiman D."/>
            <person name="Pearson M."/>
            <person name="Priest M."/>
            <person name="Roberts A."/>
            <person name="Saif S."/>
            <person name="Shea T."/>
            <person name="Shenoy N."/>
            <person name="Sisk P."/>
            <person name="Stolte C."/>
            <person name="Sykes S."/>
            <person name="Yandava C."/>
            <person name="Wortman J."/>
            <person name="Nusbaum C."/>
            <person name="Birren B."/>
        </authorList>
    </citation>
    <scope>NUCLEOTIDE SEQUENCE</scope>
    <source>
        <strain evidence="1">R3-111a-1</strain>
    </source>
</reference>
<reference evidence="2" key="5">
    <citation type="submission" date="2018-04" db="UniProtKB">
        <authorList>
            <consortium name="EnsemblFungi"/>
        </authorList>
    </citation>
    <scope>IDENTIFICATION</scope>
    <source>
        <strain evidence="2">R3-111a-1</strain>
    </source>
</reference>
<dbReference type="Proteomes" id="UP000006039">
    <property type="component" value="Unassembled WGS sequence"/>
</dbReference>
<dbReference type="HOGENOM" id="CLU_2558396_0_0_1"/>
<reference evidence="2" key="4">
    <citation type="journal article" date="2015" name="G3 (Bethesda)">
        <title>Genome sequences of three phytopathogenic species of the Magnaporthaceae family of fungi.</title>
        <authorList>
            <person name="Okagaki L.H."/>
            <person name="Nunes C.C."/>
            <person name="Sailsbery J."/>
            <person name="Clay B."/>
            <person name="Brown D."/>
            <person name="John T."/>
            <person name="Oh Y."/>
            <person name="Young N."/>
            <person name="Fitzgerald M."/>
            <person name="Haas B.J."/>
            <person name="Zeng Q."/>
            <person name="Young S."/>
            <person name="Adiconis X."/>
            <person name="Fan L."/>
            <person name="Levin J.Z."/>
            <person name="Mitchell T.K."/>
            <person name="Okubara P.A."/>
            <person name="Farman M.L."/>
            <person name="Kohn L.M."/>
            <person name="Birren B."/>
            <person name="Ma L.-J."/>
            <person name="Dean R.A."/>
        </authorList>
    </citation>
    <scope>NUCLEOTIDE SEQUENCE</scope>
    <source>
        <strain evidence="2">R3-111a-1</strain>
    </source>
</reference>
<protein>
    <submittedName>
        <fullName evidence="1 2">Uncharacterized protein</fullName>
    </submittedName>
</protein>
<keyword evidence="3" id="KW-1185">Reference proteome</keyword>
<name>J3NIA2_GAET3</name>